<protein>
    <submittedName>
        <fullName evidence="2">SDR family NAD(P)-dependent oxidoreductase</fullName>
        <ecNumber evidence="2">1.1.1.-</ecNumber>
    </submittedName>
</protein>
<dbReference type="PRINTS" id="PR00081">
    <property type="entry name" value="GDHRDH"/>
</dbReference>
<dbReference type="EMBL" id="JBHTLX010000005">
    <property type="protein sequence ID" value="MFD1246748.1"/>
    <property type="molecule type" value="Genomic_DNA"/>
</dbReference>
<dbReference type="InterPro" id="IPR002347">
    <property type="entry name" value="SDR_fam"/>
</dbReference>
<comment type="caution">
    <text evidence="2">The sequence shown here is derived from an EMBL/GenBank/DDBJ whole genome shotgun (WGS) entry which is preliminary data.</text>
</comment>
<dbReference type="Gene3D" id="3.40.50.720">
    <property type="entry name" value="NAD(P)-binding Rossmann-like Domain"/>
    <property type="match status" value="1"/>
</dbReference>
<reference evidence="3" key="1">
    <citation type="journal article" date="2019" name="Int. J. Syst. Evol. Microbiol.">
        <title>The Global Catalogue of Microorganisms (GCM) 10K type strain sequencing project: providing services to taxonomists for standard genome sequencing and annotation.</title>
        <authorList>
            <consortium name="The Broad Institute Genomics Platform"/>
            <consortium name="The Broad Institute Genome Sequencing Center for Infectious Disease"/>
            <person name="Wu L."/>
            <person name="Ma J."/>
        </authorList>
    </citation>
    <scope>NUCLEOTIDE SEQUENCE [LARGE SCALE GENOMIC DNA]</scope>
    <source>
        <strain evidence="3">CCUG 52478</strain>
    </source>
</reference>
<keyword evidence="2" id="KW-0560">Oxidoreductase</keyword>
<gene>
    <name evidence="2" type="ORF">ACFQ3F_03000</name>
</gene>
<dbReference type="Pfam" id="PF13561">
    <property type="entry name" value="adh_short_C2"/>
    <property type="match status" value="1"/>
</dbReference>
<dbReference type="Proteomes" id="UP001597229">
    <property type="component" value="Unassembled WGS sequence"/>
</dbReference>
<dbReference type="EC" id="1.1.1.-" evidence="2"/>
<sequence>MTATTPATDPFDIAGRRAIVSGASRGIGRAIALGLAQRGAHVLGMARSEEGLKETAALGADAPGTIDILATDLRTPESAEAAILTAAETLGGIDILVNNAADDHDSPIEKTDLATFQRVLELNLQSCWVMSKAASPFLKDGGGKVINIASVLGLVAIRDDSAYIAAKHGLVGLTKALALEWARKGVQVNAIAPGYVETAMLPQLGHEGVADYIRKQVPMGRWSQPEEYAAPAIFLASAASDYVTGQVLVVDGGLTAQ</sequence>
<organism evidence="2 3">
    <name type="scientific">Nocardioides ginsengisoli</name>
    <dbReference type="NCBI Taxonomy" id="363868"/>
    <lineage>
        <taxon>Bacteria</taxon>
        <taxon>Bacillati</taxon>
        <taxon>Actinomycetota</taxon>
        <taxon>Actinomycetes</taxon>
        <taxon>Propionibacteriales</taxon>
        <taxon>Nocardioidaceae</taxon>
        <taxon>Nocardioides</taxon>
    </lineage>
</organism>
<dbReference type="PANTHER" id="PTHR42879:SF2">
    <property type="entry name" value="3-OXOACYL-[ACYL-CARRIER-PROTEIN] REDUCTASE FABG"/>
    <property type="match status" value="1"/>
</dbReference>
<dbReference type="GO" id="GO:0016491">
    <property type="term" value="F:oxidoreductase activity"/>
    <property type="evidence" value="ECO:0007669"/>
    <property type="project" value="UniProtKB-KW"/>
</dbReference>
<dbReference type="PANTHER" id="PTHR42879">
    <property type="entry name" value="3-OXOACYL-(ACYL-CARRIER-PROTEIN) REDUCTASE"/>
    <property type="match status" value="1"/>
</dbReference>
<evidence type="ECO:0000256" key="1">
    <source>
        <dbReference type="ARBA" id="ARBA00006484"/>
    </source>
</evidence>
<evidence type="ECO:0000313" key="2">
    <source>
        <dbReference type="EMBL" id="MFD1246748.1"/>
    </source>
</evidence>
<proteinExistence type="inferred from homology"/>
<comment type="similarity">
    <text evidence="1">Belongs to the short-chain dehydrogenases/reductases (SDR) family.</text>
</comment>
<name>A0ABW3VXY1_9ACTN</name>
<accession>A0ABW3VXY1</accession>
<evidence type="ECO:0000313" key="3">
    <source>
        <dbReference type="Proteomes" id="UP001597229"/>
    </source>
</evidence>
<dbReference type="RefSeq" id="WP_367917774.1">
    <property type="nucleotide sequence ID" value="NZ_BAABAC010000005.1"/>
</dbReference>
<keyword evidence="3" id="KW-1185">Reference proteome</keyword>
<dbReference type="PRINTS" id="PR00080">
    <property type="entry name" value="SDRFAMILY"/>
</dbReference>
<dbReference type="CDD" id="cd05233">
    <property type="entry name" value="SDR_c"/>
    <property type="match status" value="1"/>
</dbReference>
<dbReference type="SUPFAM" id="SSF51735">
    <property type="entry name" value="NAD(P)-binding Rossmann-fold domains"/>
    <property type="match status" value="1"/>
</dbReference>
<dbReference type="InterPro" id="IPR036291">
    <property type="entry name" value="NAD(P)-bd_dom_sf"/>
</dbReference>
<dbReference type="InterPro" id="IPR050259">
    <property type="entry name" value="SDR"/>
</dbReference>